<feature type="domain" description="Ribosome maturation factor RimP N-terminal" evidence="4">
    <location>
        <begin position="10"/>
        <end position="82"/>
    </location>
</feature>
<protein>
    <recommendedName>
        <fullName evidence="3">Ribosome maturation factor RimP</fullName>
    </recommendedName>
</protein>
<evidence type="ECO:0000313" key="7">
    <source>
        <dbReference type="Proteomes" id="UP000433788"/>
    </source>
</evidence>
<dbReference type="Pfam" id="PF17384">
    <property type="entry name" value="DUF150_C"/>
    <property type="match status" value="1"/>
</dbReference>
<dbReference type="PANTHER" id="PTHR33867">
    <property type="entry name" value="RIBOSOME MATURATION FACTOR RIMP"/>
    <property type="match status" value="1"/>
</dbReference>
<dbReference type="AlphaFoldDB" id="A0A6N7QM55"/>
<proteinExistence type="inferred from homology"/>
<gene>
    <name evidence="3 6" type="primary">rimP</name>
    <name evidence="6" type="ORF">GH984_01985</name>
</gene>
<evidence type="ECO:0000313" key="6">
    <source>
        <dbReference type="EMBL" id="MRH77481.1"/>
    </source>
</evidence>
<dbReference type="Gene3D" id="3.30.300.70">
    <property type="entry name" value="RimP-like superfamily, N-terminal"/>
    <property type="match status" value="1"/>
</dbReference>
<dbReference type="Proteomes" id="UP000433788">
    <property type="component" value="Unassembled WGS sequence"/>
</dbReference>
<reference evidence="6 7" key="1">
    <citation type="submission" date="2019-11" db="EMBL/GenBank/DDBJ databases">
        <authorList>
            <person name="Zhang X.Y."/>
        </authorList>
    </citation>
    <scope>NUCLEOTIDE SEQUENCE [LARGE SCALE GENOMIC DNA]</scope>
    <source>
        <strain evidence="6 7">C176</strain>
    </source>
</reference>
<dbReference type="GO" id="GO:0005829">
    <property type="term" value="C:cytosol"/>
    <property type="evidence" value="ECO:0007669"/>
    <property type="project" value="TreeGrafter"/>
</dbReference>
<dbReference type="RefSeq" id="WP_153718529.1">
    <property type="nucleotide sequence ID" value="NZ_WJPP01000001.1"/>
</dbReference>
<dbReference type="GO" id="GO:0000028">
    <property type="term" value="P:ribosomal small subunit assembly"/>
    <property type="evidence" value="ECO:0007669"/>
    <property type="project" value="TreeGrafter"/>
</dbReference>
<keyword evidence="1 3" id="KW-0963">Cytoplasm</keyword>
<evidence type="ECO:0000256" key="2">
    <source>
        <dbReference type="ARBA" id="ARBA00022517"/>
    </source>
</evidence>
<dbReference type="CDD" id="cd01734">
    <property type="entry name" value="YlxS_C"/>
    <property type="match status" value="1"/>
</dbReference>
<sequence>MRAPDRVINLIRPTVEGLGYEFVGAEYHPARRQGLLRIYIDSPEGVEVDDCARVSHQVSGVLDVEDPIPGEYTLEVSSPGLDRPVFEWSDFERFAGEQARIRLRGLINGRRKLQGRLVGLQGDTVVIEEDGEQVAVSLTDIDRAFIELEP</sequence>
<comment type="subcellular location">
    <subcellularLocation>
        <location evidence="3">Cytoplasm</location>
    </subcellularLocation>
</comment>
<dbReference type="FunFam" id="3.30.300.70:FF:000001">
    <property type="entry name" value="Ribosome maturation factor RimP"/>
    <property type="match status" value="1"/>
</dbReference>
<keyword evidence="2 3" id="KW-0690">Ribosome biogenesis</keyword>
<evidence type="ECO:0000256" key="1">
    <source>
        <dbReference type="ARBA" id="ARBA00022490"/>
    </source>
</evidence>
<comment type="function">
    <text evidence="3">Required for maturation of 30S ribosomal subunits.</text>
</comment>
<dbReference type="EMBL" id="WJPP01000001">
    <property type="protein sequence ID" value="MRH77481.1"/>
    <property type="molecule type" value="Genomic_DNA"/>
</dbReference>
<dbReference type="HAMAP" id="MF_01077">
    <property type="entry name" value="RimP"/>
    <property type="match status" value="1"/>
</dbReference>
<dbReference type="PANTHER" id="PTHR33867:SF1">
    <property type="entry name" value="RIBOSOME MATURATION FACTOR RIMP"/>
    <property type="match status" value="1"/>
</dbReference>
<dbReference type="NCBIfam" id="NF000927">
    <property type="entry name" value="PRK00092.1-1"/>
    <property type="match status" value="1"/>
</dbReference>
<dbReference type="GO" id="GO:0006412">
    <property type="term" value="P:translation"/>
    <property type="evidence" value="ECO:0007669"/>
    <property type="project" value="TreeGrafter"/>
</dbReference>
<comment type="similarity">
    <text evidence="3">Belongs to the RimP family.</text>
</comment>
<evidence type="ECO:0000259" key="5">
    <source>
        <dbReference type="Pfam" id="PF17384"/>
    </source>
</evidence>
<dbReference type="Pfam" id="PF02576">
    <property type="entry name" value="RimP_N"/>
    <property type="match status" value="1"/>
</dbReference>
<dbReference type="SUPFAM" id="SSF74942">
    <property type="entry name" value="YhbC-like, C-terminal domain"/>
    <property type="match status" value="1"/>
</dbReference>
<dbReference type="Gene3D" id="2.30.30.180">
    <property type="entry name" value="Ribosome maturation factor RimP, C-terminal domain"/>
    <property type="match status" value="1"/>
</dbReference>
<comment type="caution">
    <text evidence="6">The sequence shown here is derived from an EMBL/GenBank/DDBJ whole genome shotgun (WGS) entry which is preliminary data.</text>
</comment>
<dbReference type="InterPro" id="IPR028998">
    <property type="entry name" value="RimP_C"/>
</dbReference>
<name>A0A6N7QM55_9GAMM</name>
<feature type="domain" description="Ribosome maturation factor RimP C-terminal" evidence="5">
    <location>
        <begin position="89"/>
        <end position="148"/>
    </location>
</feature>
<dbReference type="InterPro" id="IPR036847">
    <property type="entry name" value="RimP_C_sf"/>
</dbReference>
<dbReference type="InterPro" id="IPR035956">
    <property type="entry name" value="RimP_N_sf"/>
</dbReference>
<accession>A0A6N7QM55</accession>
<keyword evidence="7" id="KW-1185">Reference proteome</keyword>
<dbReference type="InterPro" id="IPR028989">
    <property type="entry name" value="RimP_N"/>
</dbReference>
<evidence type="ECO:0000256" key="3">
    <source>
        <dbReference type="HAMAP-Rule" id="MF_01077"/>
    </source>
</evidence>
<dbReference type="InterPro" id="IPR003728">
    <property type="entry name" value="Ribosome_maturation_RimP"/>
</dbReference>
<dbReference type="SUPFAM" id="SSF75420">
    <property type="entry name" value="YhbC-like, N-terminal domain"/>
    <property type="match status" value="1"/>
</dbReference>
<evidence type="ECO:0000259" key="4">
    <source>
        <dbReference type="Pfam" id="PF02576"/>
    </source>
</evidence>
<organism evidence="6 7">
    <name type="scientific">Spiribacter salilacus</name>
    <dbReference type="NCBI Taxonomy" id="2664894"/>
    <lineage>
        <taxon>Bacteria</taxon>
        <taxon>Pseudomonadati</taxon>
        <taxon>Pseudomonadota</taxon>
        <taxon>Gammaproteobacteria</taxon>
        <taxon>Chromatiales</taxon>
        <taxon>Ectothiorhodospiraceae</taxon>
        <taxon>Spiribacter</taxon>
    </lineage>
</organism>